<dbReference type="Proteomes" id="UP000075320">
    <property type="component" value="Unassembled WGS sequence"/>
</dbReference>
<gene>
    <name evidence="2" type="ORF">AZI86_02825</name>
</gene>
<dbReference type="Gene3D" id="3.40.390.10">
    <property type="entry name" value="Collagenase (Catalytic Domain)"/>
    <property type="match status" value="1"/>
</dbReference>
<comment type="caution">
    <text evidence="2">The sequence shown here is derived from an EMBL/GenBank/DDBJ whole genome shotgun (WGS) entry which is preliminary data.</text>
</comment>
<feature type="domain" description="EcxA zinc-binding" evidence="1">
    <location>
        <begin position="980"/>
        <end position="1022"/>
    </location>
</feature>
<evidence type="ECO:0000313" key="2">
    <source>
        <dbReference type="EMBL" id="KYG66019.1"/>
    </source>
</evidence>
<dbReference type="InterPro" id="IPR032534">
    <property type="entry name" value="EcxA_zinc-bd"/>
</dbReference>
<name>A0A150WNZ8_BDEBC</name>
<dbReference type="Pfam" id="PF16313">
    <property type="entry name" value="DUF4953"/>
    <property type="match status" value="1"/>
</dbReference>
<dbReference type="PROSITE" id="PS51257">
    <property type="entry name" value="PROKAR_LIPOPROTEIN"/>
    <property type="match status" value="1"/>
</dbReference>
<accession>A0A150WNZ8</accession>
<dbReference type="CDD" id="cd04268">
    <property type="entry name" value="ZnMc_MMP_like"/>
    <property type="match status" value="1"/>
</dbReference>
<dbReference type="OrthoDB" id="5287178at2"/>
<protein>
    <recommendedName>
        <fullName evidence="1">EcxA zinc-binding domain-containing protein</fullName>
    </recommendedName>
</protein>
<proteinExistence type="predicted"/>
<evidence type="ECO:0000259" key="1">
    <source>
        <dbReference type="Pfam" id="PF16313"/>
    </source>
</evidence>
<dbReference type="RefSeq" id="WP_061833585.1">
    <property type="nucleotide sequence ID" value="NZ_LUKE01000001.1"/>
</dbReference>
<evidence type="ECO:0000313" key="3">
    <source>
        <dbReference type="Proteomes" id="UP000075320"/>
    </source>
</evidence>
<dbReference type="InterPro" id="IPR024079">
    <property type="entry name" value="MetalloPept_cat_dom_sf"/>
</dbReference>
<dbReference type="SUPFAM" id="SSF55486">
    <property type="entry name" value="Metalloproteases ('zincins'), catalytic domain"/>
    <property type="match status" value="1"/>
</dbReference>
<organism evidence="2 3">
    <name type="scientific">Bdellovibrio bacteriovorus</name>
    <dbReference type="NCBI Taxonomy" id="959"/>
    <lineage>
        <taxon>Bacteria</taxon>
        <taxon>Pseudomonadati</taxon>
        <taxon>Bdellovibrionota</taxon>
        <taxon>Bdellovibrionia</taxon>
        <taxon>Bdellovibrionales</taxon>
        <taxon>Pseudobdellovibrionaceae</taxon>
        <taxon>Bdellovibrio</taxon>
    </lineage>
</organism>
<dbReference type="GO" id="GO:0008237">
    <property type="term" value="F:metallopeptidase activity"/>
    <property type="evidence" value="ECO:0007669"/>
    <property type="project" value="InterPro"/>
</dbReference>
<dbReference type="EMBL" id="LUKE01000001">
    <property type="protein sequence ID" value="KYG66019.1"/>
    <property type="molecule type" value="Genomic_DNA"/>
</dbReference>
<sequence length="1663" mass="184165">MVNKTQVNKAVMSLVALVLFISGCTKTRDARLSDSDTLAIFAISDFGTVQDGAGFDVPSKPAVRSQSISSDKALFGKTRVGLDADESSVPERMRFMFNDLEVAGQENKSMKIAFGVDSKFVTAYKVTSDLGSLTSFEKQIAVSSLEVRTAIEMQKAKDNATVKALSTKVEAAAKARQEALAKRSPITLLVPLFKFAVQSKGILERTKNELREETSNLTLRETEFSKATHIRLALTSDAREEIGGAKQADQLDQLYRSEALDGQVMTASELQERLSINMKFIPDQSKVFTKLDAKDMKVFEVIDVKSLTEDEARRYATGNANGEIIPCKDVAEVGNKEASCVLRFAATVPVKYKNIRMSVADGKYNTSSALVFDEVSKAQSQGLVEVTKNSSATRSRPGGLFDPLNTIKVSDLQGSFYFRRTFESASNMISFGYVGFSGDMSVVAFELEKDRLVVRNQKALVTYQGQGTKDREELMSLPVKYFKLEDTDADGSKLQVARLIEAKKEDAQYLEVDLAKSTIPISNSPLAFFDSGSCIKAAGSQNVANMDMRLAKDGMLNFSIEGAYTVLYGCHSASTTGEQFNYNISERVSFRRVADRNEFVQFAPNWSPSFQNSLNFNIFTMTDTNTGNDVRQGREGSQSYKPTIHDFRNGKVLTYWVGGLTKEMSEDRRKLIIEVSQEVVAEWNATFRMAFRGTENERSGDYIVLKIEDESNQGRLGDLDRNYLWFMDMPTANGLLGVAQSAPNPYSGTNVANNVIIYSGNIEKQVVGTIEMHKEGRRYEALLETAKVNAVKKLQEQMAAEKAEAAKSAAAGKATGDQDAAQKLLSTGKQYSAALQRLLQSAAPERKQLNSLNAMAKSKSIRALRPQIENLRNEVSDVQFDSKKSFASRVLKQSFQSEFRDDPVMMEAIIARELLNSEQGLSNEVRELLAQKANINEMRAKFESAASKRGTCFLRSRGEYHDSFLQLDFRTAFKKELLLTLSHEVGHAIGLNHNFKATYDKANFNFAGENTDRNYSSVMDYQGSSEMNYQGPGPYDLHALRAIYTGRIELSEAAAKKVSGGALVNGNDKLEVRDNLVSIAQLPKFMKFRYTSEMVKKNVREKGLIKQYAQCWDYQVGDVPACTRYDNGASATEIVKNEIQDYHRAYNRAYVASDRLKFNWNNKVAAINQSLRTFNAIRGVLDDLFKMAIYDTATSNEEMADYINAAQLGYDFFHELIRTPNTDSPHGETNEEIEARLFPIPVKYQTQVMGSDGKPTTEDKIEIRVIEARPLYDQFDSPDRFDTLGISYDKTFALQFLLEANPVRNMQDSTGWISYNEFEQYFKGISSATESPNMITLLEVLSGQLQAGIMTPNHEIASLGVAAPISRTMLDTASVAVIASTNQYKAMGMDSFAEFFKVTTLKGGKTLTDRPTAVRFGQKSTSQASIKFAAMDNSVGANALIAVAARRGLVLENRSLLGQKIQNLLVEDIKLQQKVAALLKTEAYKGKTAQDVMKSDADVIANMAANQKIVDDLTATLNTLNAGHVLATPEEIKDNPNMAMDKQVLLLRSMLATTNSALTQLQIGLKTVDVEQLQPLLRQLSQIKQQNAQLASAMPVLGLGQELLVELVGNSMTPLKAGGQISLSRLAGMIVVPKAVSTPHANAMYVIEDLARYTKIFHSEYEQ</sequence>
<keyword evidence="3" id="KW-1185">Reference proteome</keyword>
<reference evidence="2 3" key="1">
    <citation type="submission" date="2016-03" db="EMBL/GenBank/DDBJ databases">
        <authorList>
            <person name="Ploux O."/>
        </authorList>
    </citation>
    <scope>NUCLEOTIDE SEQUENCE [LARGE SCALE GENOMIC DNA]</scope>
    <source>
        <strain evidence="2 3">R0</strain>
    </source>
</reference>